<feature type="transmembrane region" description="Helical" evidence="10">
    <location>
        <begin position="440"/>
        <end position="460"/>
    </location>
</feature>
<feature type="transmembrane region" description="Helical" evidence="10">
    <location>
        <begin position="377"/>
        <end position="398"/>
    </location>
</feature>
<feature type="transmembrane region" description="Helical" evidence="10">
    <location>
        <begin position="109"/>
        <end position="130"/>
    </location>
</feature>
<dbReference type="InterPro" id="IPR005599">
    <property type="entry name" value="GPI_mannosylTrfase"/>
</dbReference>
<dbReference type="GO" id="GO:0005886">
    <property type="term" value="C:plasma membrane"/>
    <property type="evidence" value="ECO:0007669"/>
    <property type="project" value="UniProtKB-SubCell"/>
</dbReference>
<keyword evidence="9 10" id="KW-0472">Membrane</keyword>
<feature type="domain" description="Glycosyltransferase RgtA/B/C/D-like" evidence="11">
    <location>
        <begin position="64"/>
        <end position="196"/>
    </location>
</feature>
<keyword evidence="8 10" id="KW-1133">Transmembrane helix</keyword>
<evidence type="ECO:0000313" key="13">
    <source>
        <dbReference type="Proteomes" id="UP000545507"/>
    </source>
</evidence>
<gene>
    <name evidence="12" type="ORF">F3K02_03470</name>
</gene>
<comment type="caution">
    <text evidence="12">The sequence shown here is derived from an EMBL/GenBank/DDBJ whole genome shotgun (WGS) entry which is preliminary data.</text>
</comment>
<feature type="transmembrane region" description="Helical" evidence="10">
    <location>
        <begin position="230"/>
        <end position="250"/>
    </location>
</feature>
<evidence type="ECO:0000256" key="3">
    <source>
        <dbReference type="ARBA" id="ARBA00022475"/>
    </source>
</evidence>
<evidence type="ECO:0000256" key="6">
    <source>
        <dbReference type="ARBA" id="ARBA00022692"/>
    </source>
</evidence>
<feature type="transmembrane region" description="Helical" evidence="10">
    <location>
        <begin position="169"/>
        <end position="195"/>
    </location>
</feature>
<comment type="subcellular location">
    <subcellularLocation>
        <location evidence="2">Cell membrane</location>
        <topology evidence="2">Multi-pass membrane protein</topology>
    </subcellularLocation>
    <subcellularLocation>
        <location evidence="1">Endoplasmic reticulum membrane</location>
    </subcellularLocation>
</comment>
<dbReference type="RefSeq" id="WP_177133372.1">
    <property type="nucleotide sequence ID" value="NZ_VYGV01000004.1"/>
</dbReference>
<evidence type="ECO:0000256" key="7">
    <source>
        <dbReference type="ARBA" id="ARBA00022824"/>
    </source>
</evidence>
<feature type="transmembrane region" description="Helical" evidence="10">
    <location>
        <begin position="410"/>
        <end position="433"/>
    </location>
</feature>
<proteinExistence type="predicted"/>
<protein>
    <submittedName>
        <fullName evidence="12">Glycosyltransferase family 39 protein</fullName>
    </submittedName>
</protein>
<reference evidence="12 13" key="1">
    <citation type="submission" date="2019-09" db="EMBL/GenBank/DDBJ databases">
        <title>Hydrogenophaga aromatica sp. nov., isolated from a para-xylene-degrading enrichment culture.</title>
        <authorList>
            <person name="Tancsics A."/>
            <person name="Banerjee S."/>
        </authorList>
    </citation>
    <scope>NUCLEOTIDE SEQUENCE [LARGE SCALE GENOMIC DNA]</scope>
    <source>
        <strain evidence="12 13">D2P1</strain>
    </source>
</reference>
<organism evidence="12 13">
    <name type="scientific">Hydrogenophaga aromaticivorans</name>
    <dbReference type="NCBI Taxonomy" id="2610898"/>
    <lineage>
        <taxon>Bacteria</taxon>
        <taxon>Pseudomonadati</taxon>
        <taxon>Pseudomonadota</taxon>
        <taxon>Betaproteobacteria</taxon>
        <taxon>Burkholderiales</taxon>
        <taxon>Comamonadaceae</taxon>
        <taxon>Hydrogenophaga</taxon>
    </lineage>
</organism>
<evidence type="ECO:0000259" key="11">
    <source>
        <dbReference type="Pfam" id="PF13231"/>
    </source>
</evidence>
<dbReference type="PANTHER" id="PTHR33908:SF3">
    <property type="entry name" value="UNDECAPRENYL PHOSPHATE-ALPHA-4-AMINO-4-DEOXY-L-ARABINOSE ARABINOSYL TRANSFERASE"/>
    <property type="match status" value="1"/>
</dbReference>
<dbReference type="PANTHER" id="PTHR33908">
    <property type="entry name" value="MANNOSYLTRANSFERASE YKCB-RELATED"/>
    <property type="match status" value="1"/>
</dbReference>
<evidence type="ECO:0000256" key="8">
    <source>
        <dbReference type="ARBA" id="ARBA00022989"/>
    </source>
</evidence>
<feature type="transmembrane region" description="Helical" evidence="10">
    <location>
        <begin position="345"/>
        <end position="365"/>
    </location>
</feature>
<keyword evidence="5 12" id="KW-0808">Transferase</keyword>
<feature type="transmembrane region" description="Helical" evidence="10">
    <location>
        <begin position="85"/>
        <end position="103"/>
    </location>
</feature>
<evidence type="ECO:0000256" key="4">
    <source>
        <dbReference type="ARBA" id="ARBA00022676"/>
    </source>
</evidence>
<evidence type="ECO:0000256" key="1">
    <source>
        <dbReference type="ARBA" id="ARBA00004586"/>
    </source>
</evidence>
<keyword evidence="4" id="KW-0328">Glycosyltransferase</keyword>
<keyword evidence="3" id="KW-1003">Cell membrane</keyword>
<evidence type="ECO:0000256" key="2">
    <source>
        <dbReference type="ARBA" id="ARBA00004651"/>
    </source>
</evidence>
<keyword evidence="6 10" id="KW-0812">Transmembrane</keyword>
<dbReference type="Pfam" id="PF13231">
    <property type="entry name" value="PMT_2"/>
    <property type="match status" value="1"/>
</dbReference>
<feature type="transmembrane region" description="Helical" evidence="10">
    <location>
        <begin position="12"/>
        <end position="32"/>
    </location>
</feature>
<evidence type="ECO:0000313" key="12">
    <source>
        <dbReference type="EMBL" id="NWF44315.1"/>
    </source>
</evidence>
<evidence type="ECO:0000256" key="9">
    <source>
        <dbReference type="ARBA" id="ARBA00023136"/>
    </source>
</evidence>
<name>A0A7Y8GT05_9BURK</name>
<dbReference type="GO" id="GO:0009103">
    <property type="term" value="P:lipopolysaccharide biosynthetic process"/>
    <property type="evidence" value="ECO:0007669"/>
    <property type="project" value="TreeGrafter"/>
</dbReference>
<accession>A0A7Y8GT05</accession>
<dbReference type="EMBL" id="VYGV01000004">
    <property type="protein sequence ID" value="NWF44315.1"/>
    <property type="molecule type" value="Genomic_DNA"/>
</dbReference>
<dbReference type="InterPro" id="IPR038731">
    <property type="entry name" value="RgtA/B/C-like"/>
</dbReference>
<dbReference type="GO" id="GO:0016763">
    <property type="term" value="F:pentosyltransferase activity"/>
    <property type="evidence" value="ECO:0007669"/>
    <property type="project" value="TreeGrafter"/>
</dbReference>
<evidence type="ECO:0000256" key="5">
    <source>
        <dbReference type="ARBA" id="ARBA00022679"/>
    </source>
</evidence>
<dbReference type="AlphaFoldDB" id="A0A7Y8GT05"/>
<evidence type="ECO:0000256" key="10">
    <source>
        <dbReference type="SAM" id="Phobius"/>
    </source>
</evidence>
<feature type="transmembrane region" description="Helical" evidence="10">
    <location>
        <begin position="286"/>
        <end position="308"/>
    </location>
</feature>
<keyword evidence="13" id="KW-1185">Reference proteome</keyword>
<keyword evidence="7" id="KW-0256">Endoplasmic reticulum</keyword>
<feature type="transmembrane region" description="Helical" evidence="10">
    <location>
        <begin position="320"/>
        <end position="339"/>
    </location>
</feature>
<dbReference type="InterPro" id="IPR050297">
    <property type="entry name" value="LipidA_mod_glycosyltrf_83"/>
</dbReference>
<sequence>MTSDATVRRQTLFWLAATALVLFAGIGLRYPWPADEPRFAQIAREMVESGQWLFPTRGGEYYPDKPPVFMWLSALFFQLVGNLKLSFLLPSVLASIGTLWLVHDLGRRLWNAQTALFAVLVLAFTPQFLLQGKAAQIDALVTFWITLGCYGLLRHFLTGPHWRWYFVSWVAMGLGIMTKGVGFLPLLMLLPLALWSNAPPCAAPRLSPEGGTAPAARQSRFHGACWSWRLLLGVPVMLAVIALWLGPMLWQVHSVGTDTMVAYRNDLLFRQTGERFVNAWHHVKPWHYFFTQAIPVVWFPLPIVMLVLIKPLVALLRQDAKLRVLLAWVGLVLLFFSISSGKREVYIFPALPMLSLVVAVLWVNSRKLPLAKKLDGVFRWLMPVIAALLMALGLLMWLAPGRLPGKLQDYADIVGAVAAPLTGLGVALIAVLLWLRRSDLFVRLAAASLVGWLFVALLVWPRVDPYRTPQDMMQAVEQHLPPGAELGLIAFKEQFLLFSQRPLTHFSYLAPLLQQEQNAWIWMREAPNRHLLVPTDGELGCFEVARAVSLGEAHRREWVLLGPDAVRPTCGTPARLQRFHYQPVTNGVLP</sequence>
<dbReference type="Proteomes" id="UP000545507">
    <property type="component" value="Unassembled WGS sequence"/>
</dbReference>
<dbReference type="GO" id="GO:0010041">
    <property type="term" value="P:response to iron(III) ion"/>
    <property type="evidence" value="ECO:0007669"/>
    <property type="project" value="TreeGrafter"/>
</dbReference>
<dbReference type="Pfam" id="PF03901">
    <property type="entry name" value="Glyco_transf_22"/>
    <property type="match status" value="1"/>
</dbReference>